<dbReference type="EMBL" id="BAAAMY010000002">
    <property type="protein sequence ID" value="GAA1911125.1"/>
    <property type="molecule type" value="Genomic_DNA"/>
</dbReference>
<evidence type="ECO:0000313" key="4">
    <source>
        <dbReference type="EMBL" id="GAA1911125.1"/>
    </source>
</evidence>
<evidence type="ECO:0000256" key="2">
    <source>
        <dbReference type="ARBA" id="ARBA00009194"/>
    </source>
</evidence>
<keyword evidence="3" id="KW-0472">Membrane</keyword>
<comment type="caution">
    <text evidence="4">The sequence shown here is derived from an EMBL/GenBank/DDBJ whole genome shotgun (WGS) entry which is preliminary data.</text>
</comment>
<name>A0ABP5ADH0_9ACTN</name>
<dbReference type="Proteomes" id="UP001501612">
    <property type="component" value="Unassembled WGS sequence"/>
</dbReference>
<comment type="subcellular location">
    <subcellularLocation>
        <location evidence="1">Cell envelope</location>
    </subcellularLocation>
</comment>
<dbReference type="Pfam" id="PF07161">
    <property type="entry name" value="LppX_LprAFG"/>
    <property type="match status" value="1"/>
</dbReference>
<dbReference type="InterPro" id="IPR009830">
    <property type="entry name" value="LppX/LprAFG"/>
</dbReference>
<dbReference type="Gene3D" id="2.50.20.20">
    <property type="match status" value="1"/>
</dbReference>
<comment type="similarity">
    <text evidence="2">Belongs to the LppX/LprAFG lipoprotein family.</text>
</comment>
<dbReference type="CDD" id="cd16334">
    <property type="entry name" value="LppX-like"/>
    <property type="match status" value="1"/>
</dbReference>
<dbReference type="PROSITE" id="PS51318">
    <property type="entry name" value="TAT"/>
    <property type="match status" value="1"/>
</dbReference>
<keyword evidence="3" id="KW-1003">Cell membrane</keyword>
<dbReference type="InterPro" id="IPR006311">
    <property type="entry name" value="TAT_signal"/>
</dbReference>
<dbReference type="RefSeq" id="WP_344004746.1">
    <property type="nucleotide sequence ID" value="NZ_BAAAMY010000002.1"/>
</dbReference>
<evidence type="ECO:0000313" key="5">
    <source>
        <dbReference type="Proteomes" id="UP001501612"/>
    </source>
</evidence>
<dbReference type="SUPFAM" id="SSF89392">
    <property type="entry name" value="Prokaryotic lipoproteins and lipoprotein localization factors"/>
    <property type="match status" value="1"/>
</dbReference>
<evidence type="ECO:0000256" key="1">
    <source>
        <dbReference type="ARBA" id="ARBA00004196"/>
    </source>
</evidence>
<organism evidence="4 5">
    <name type="scientific">Nocardioides lentus</name>
    <dbReference type="NCBI Taxonomy" id="338077"/>
    <lineage>
        <taxon>Bacteria</taxon>
        <taxon>Bacillati</taxon>
        <taxon>Actinomycetota</taxon>
        <taxon>Actinomycetes</taxon>
        <taxon>Propionibacteriales</taxon>
        <taxon>Nocardioidaceae</taxon>
        <taxon>Nocardioides</taxon>
    </lineage>
</organism>
<reference evidence="5" key="1">
    <citation type="journal article" date="2019" name="Int. J. Syst. Evol. Microbiol.">
        <title>The Global Catalogue of Microorganisms (GCM) 10K type strain sequencing project: providing services to taxonomists for standard genome sequencing and annotation.</title>
        <authorList>
            <consortium name="The Broad Institute Genomics Platform"/>
            <consortium name="The Broad Institute Genome Sequencing Center for Infectious Disease"/>
            <person name="Wu L."/>
            <person name="Ma J."/>
        </authorList>
    </citation>
    <scope>NUCLEOTIDE SEQUENCE [LARGE SCALE GENOMIC DNA]</scope>
    <source>
        <strain evidence="5">JCM 14046</strain>
    </source>
</reference>
<accession>A0ABP5ADH0</accession>
<keyword evidence="5" id="KW-1185">Reference proteome</keyword>
<gene>
    <name evidence="4" type="ORF">GCM10009737_10700</name>
</gene>
<evidence type="ECO:0000256" key="3">
    <source>
        <dbReference type="ARBA" id="ARBA00022475"/>
    </source>
</evidence>
<protein>
    <recommendedName>
        <fullName evidence="6">LppX_LprAFG lipoprotein</fullName>
    </recommendedName>
</protein>
<dbReference type="InterPro" id="IPR029046">
    <property type="entry name" value="LolA/LolB/LppX"/>
</dbReference>
<evidence type="ECO:0008006" key="6">
    <source>
        <dbReference type="Google" id="ProtNLM"/>
    </source>
</evidence>
<sequence>MPSSPPSTAPLRAGRPRRGALALAGAAVLVPLLGACSGGGGGAAEEGQTPEDVLTAAKTNLDETPGLNLTLSTGELPEGVQGVTGAQGVATRQPAFDGDIGVVVSGFDAEVPVIAVDDVVYAQLPLTSGWQEIEPEDFGAPDPATLLDTETGFSSILPLTEDVEEGESVRGGEDNSEVLTEYTGTVPGEAVTFLIPSTEGDVDAVYTVDDEQRLRRAELTGVFYPDTEAITYVVTFDDYGLETEVTAP</sequence>
<proteinExistence type="inferred from homology"/>